<organism evidence="2 3">
    <name type="scientific">Drosophila yakuba</name>
    <name type="common">Fruit fly</name>
    <dbReference type="NCBI Taxonomy" id="7245"/>
    <lineage>
        <taxon>Eukaryota</taxon>
        <taxon>Metazoa</taxon>
        <taxon>Ecdysozoa</taxon>
        <taxon>Arthropoda</taxon>
        <taxon>Hexapoda</taxon>
        <taxon>Insecta</taxon>
        <taxon>Pterygota</taxon>
        <taxon>Neoptera</taxon>
        <taxon>Endopterygota</taxon>
        <taxon>Diptera</taxon>
        <taxon>Brachycera</taxon>
        <taxon>Muscomorpha</taxon>
        <taxon>Ephydroidea</taxon>
        <taxon>Drosophilidae</taxon>
        <taxon>Drosophila</taxon>
        <taxon>Sophophora</taxon>
    </lineage>
</organism>
<reference evidence="2 3" key="2">
    <citation type="journal article" date="2007" name="PLoS Biol.">
        <title>Principles of genome evolution in the Drosophila melanogaster species group.</title>
        <authorList>
            <person name="Ranz J.M."/>
            <person name="Maurin D."/>
            <person name="Chan Y.S."/>
            <person name="von Grotthuss M."/>
            <person name="Hillier L.W."/>
            <person name="Roote J."/>
            <person name="Ashburner M."/>
            <person name="Bergman C.M."/>
        </authorList>
    </citation>
    <scope>NUCLEOTIDE SEQUENCE [LARGE SCALE GENOMIC DNA]</scope>
    <source>
        <strain evidence="3">Tai18E2 / Tucson 14021-0261.01</strain>
    </source>
</reference>
<evidence type="ECO:0000313" key="2">
    <source>
        <dbReference type="EMBL" id="EDW88220.2"/>
    </source>
</evidence>
<feature type="region of interest" description="Disordered" evidence="1">
    <location>
        <begin position="130"/>
        <end position="340"/>
    </location>
</feature>
<protein>
    <submittedName>
        <fullName evidence="2">Uncharacterized protein, isoform C</fullName>
    </submittedName>
</protein>
<feature type="compositionally biased region" description="Basic and acidic residues" evidence="1">
    <location>
        <begin position="371"/>
        <end position="397"/>
    </location>
</feature>
<dbReference type="Proteomes" id="UP000002282">
    <property type="component" value="Chromosome 2L"/>
</dbReference>
<feature type="region of interest" description="Disordered" evidence="1">
    <location>
        <begin position="368"/>
        <end position="486"/>
    </location>
</feature>
<sequence>MSRRSNFIEGNDNFRDQNLRFVRNEFEDNINQFFGGANPEGSGQQQKPPPRDSLIVQPTAGNSEMDNRRQFLRDLGASRVLANALAQRTFGVPKFNLRQFQRQRFRLSVELGDSHQDVVDKEVLRAIEDAVEGHDDVESRPRTPSPPRNIDWHCARRDNSPARNDRSRPRNRQREDNFADRRNNNHGHVEQRAPINAPINQNRNFNRNNPGVNPAVEYSRNNRGAIQQDPNRGNRNANAQDVNRNNRNMDRSEFNRNNRNANDQQPNRDNRNASFNRNESSRPNPQEFRGPNRNANAQEFNQPNRNANAHEFNRSNRNQNPQDFSRPNRNQNPQDFSRPIRNQNHQEFNRNNRNANPQDFNRNIRNANEQEPNHNRYASNDEFKLNNRNRNNDEFNRNNRNANNNAFPQGPNRNNRNANEQTNRDTFKDESHFNNQHFQGPKHHTNFRGQVPNRGHPSNYGHYQANNNRRPGNQNFVPNQQTNLDRNAIMNDGTQLPRDRFRSPEAHPKQLEKYIDQDPSNASIGGNRRPQTGRNYQRIVNDNQIILRRTDWINSNEENPDHYGRDDYVPDERELLEDAHLTDYTDGAIMDDDHFHGQQYETFSSPEEREFNRHSRGNQANPRDHNIDDRNAYGRNRNDRNFEGNRRQFDRELDRRNLNDDFNQRNNSSRGGDTQRFPRRADDTFLGSNSPDFPPNYQQTIRRGSGSNRPMDPNQTRRNVPNADETAPRVGLSGGSIPNRNNLNNKMTKNINPGRKPQNSSDAPNKPRSNSITSQNRLASQDRSATSRNVKSGAPNQGRASPNQNFKKSAAAPNNRAPHANKPVNTNPGASKPGQPVIKPKPQATKNNADMAKPRAGQKRKAEATNLGAPKRANKAEPKRQRAETDRSFIIAGISLPYINSNSKELPQPEAESYAVTFFEQTPIYNTNIYADDDGHVDEDSDGDEEDMSDAESVDSNRSGVLSKAKGRSSKKKVRAQLRKEWTKIYRTNNYKDWHAWWSDYKWCGSEINKKLEKYGDRSLRHRFAPIGRKGLTEQMIHQIFKAGHMGLEKNTFSHYRNMRSIYLLMNETFLQSLSDEQMEKLQDLIRGIPNHLWLYKIRSMVYLWERYHGTLKTQAPKNLNSAKEIQSIAREWKNPLFHWLAKQAFDELKAISEIAWPDHKKIYPGLKS</sequence>
<dbReference type="EMBL" id="CM000157">
    <property type="protein sequence ID" value="EDW88220.2"/>
    <property type="molecule type" value="Genomic_DNA"/>
</dbReference>
<feature type="region of interest" description="Disordered" evidence="1">
    <location>
        <begin position="33"/>
        <end position="53"/>
    </location>
</feature>
<feature type="compositionally biased region" description="Low complexity" evidence="1">
    <location>
        <begin position="739"/>
        <end position="752"/>
    </location>
</feature>
<feature type="compositionally biased region" description="Polar residues" evidence="1">
    <location>
        <begin position="686"/>
        <end position="719"/>
    </location>
</feature>
<feature type="compositionally biased region" description="Polar residues" evidence="1">
    <location>
        <begin position="272"/>
        <end position="284"/>
    </location>
</feature>
<dbReference type="HOGENOM" id="CLU_261098_0_0_1"/>
<keyword evidence="3" id="KW-1185">Reference proteome</keyword>
<feature type="compositionally biased region" description="Low complexity" evidence="1">
    <location>
        <begin position="196"/>
        <end position="214"/>
    </location>
</feature>
<accession>B4P2J0</accession>
<feature type="compositionally biased region" description="Basic and acidic residues" evidence="1">
    <location>
        <begin position="622"/>
        <end position="663"/>
    </location>
</feature>
<reference evidence="2 3" key="1">
    <citation type="journal article" date="2007" name="Nature">
        <title>Evolution of genes and genomes on the Drosophila phylogeny.</title>
        <authorList>
            <consortium name="Drosophila 12 Genomes Consortium"/>
            <person name="Clark A.G."/>
            <person name="Eisen M.B."/>
            <person name="Smith D.R."/>
            <person name="Bergman C.M."/>
            <person name="Oliver B."/>
            <person name="Markow T.A."/>
            <person name="Kaufman T.C."/>
            <person name="Kellis M."/>
            <person name="Gelbart W."/>
            <person name="Iyer V.N."/>
            <person name="Pollard D.A."/>
            <person name="Sackton T.B."/>
            <person name="Larracuente A.M."/>
            <person name="Singh N.D."/>
            <person name="Abad J.P."/>
            <person name="Abt D.N."/>
            <person name="Adryan B."/>
            <person name="Aguade M."/>
            <person name="Akashi H."/>
            <person name="Anderson W.W."/>
            <person name="Aquadro C.F."/>
            <person name="Ardell D.H."/>
            <person name="Arguello R."/>
            <person name="Artieri C.G."/>
            <person name="Barbash D.A."/>
            <person name="Barker D."/>
            <person name="Barsanti P."/>
            <person name="Batterham P."/>
            <person name="Batzoglou S."/>
            <person name="Begun D."/>
            <person name="Bhutkar A."/>
            <person name="Blanco E."/>
            <person name="Bosak S.A."/>
            <person name="Bradley R.K."/>
            <person name="Brand A.D."/>
            <person name="Brent M.R."/>
            <person name="Brooks A.N."/>
            <person name="Brown R.H."/>
            <person name="Butlin R.K."/>
            <person name="Caggese C."/>
            <person name="Calvi B.R."/>
            <person name="Bernardo de Carvalho A."/>
            <person name="Caspi A."/>
            <person name="Castrezana S."/>
            <person name="Celniker S.E."/>
            <person name="Chang J.L."/>
            <person name="Chapple C."/>
            <person name="Chatterji S."/>
            <person name="Chinwalla A."/>
            <person name="Civetta A."/>
            <person name="Clifton S.W."/>
            <person name="Comeron J.M."/>
            <person name="Costello J.C."/>
            <person name="Coyne J.A."/>
            <person name="Daub J."/>
            <person name="David R.G."/>
            <person name="Delcher A.L."/>
            <person name="Delehaunty K."/>
            <person name="Do C.B."/>
            <person name="Ebling H."/>
            <person name="Edwards K."/>
            <person name="Eickbush T."/>
            <person name="Evans J.D."/>
            <person name="Filipski A."/>
            <person name="Findeiss S."/>
            <person name="Freyhult E."/>
            <person name="Fulton L."/>
            <person name="Fulton R."/>
            <person name="Garcia A.C."/>
            <person name="Gardiner A."/>
            <person name="Garfield D.A."/>
            <person name="Garvin B.E."/>
            <person name="Gibson G."/>
            <person name="Gilbert D."/>
            <person name="Gnerre S."/>
            <person name="Godfrey J."/>
            <person name="Good R."/>
            <person name="Gotea V."/>
            <person name="Gravely B."/>
            <person name="Greenberg A.J."/>
            <person name="Griffiths-Jones S."/>
            <person name="Gross S."/>
            <person name="Guigo R."/>
            <person name="Gustafson E.A."/>
            <person name="Haerty W."/>
            <person name="Hahn M.W."/>
            <person name="Halligan D.L."/>
            <person name="Halpern A.L."/>
            <person name="Halter G.M."/>
            <person name="Han M.V."/>
            <person name="Heger A."/>
            <person name="Hillier L."/>
            <person name="Hinrichs A.S."/>
            <person name="Holmes I."/>
            <person name="Hoskins R.A."/>
            <person name="Hubisz M.J."/>
            <person name="Hultmark D."/>
            <person name="Huntley M.A."/>
            <person name="Jaffe D.B."/>
            <person name="Jagadeeshan S."/>
            <person name="Jeck W.R."/>
            <person name="Johnson J."/>
            <person name="Jones C.D."/>
            <person name="Jordan W.C."/>
            <person name="Karpen G.H."/>
            <person name="Kataoka E."/>
            <person name="Keightley P.D."/>
            <person name="Kheradpour P."/>
            <person name="Kirkness E.F."/>
            <person name="Koerich L.B."/>
            <person name="Kristiansen K."/>
            <person name="Kudrna D."/>
            <person name="Kulathinal R.J."/>
            <person name="Kumar S."/>
            <person name="Kwok R."/>
            <person name="Lander E."/>
            <person name="Langley C.H."/>
            <person name="Lapoint R."/>
            <person name="Lazzaro B.P."/>
            <person name="Lee S.J."/>
            <person name="Levesque L."/>
            <person name="Li R."/>
            <person name="Lin C.F."/>
            <person name="Lin M.F."/>
            <person name="Lindblad-Toh K."/>
            <person name="Llopart A."/>
            <person name="Long M."/>
            <person name="Low L."/>
            <person name="Lozovsky E."/>
            <person name="Lu J."/>
            <person name="Luo M."/>
            <person name="Machado C.A."/>
            <person name="Makalowski W."/>
            <person name="Marzo M."/>
            <person name="Matsuda M."/>
            <person name="Matzkin L."/>
            <person name="McAllister B."/>
            <person name="McBride C.S."/>
            <person name="McKernan B."/>
            <person name="McKernan K."/>
            <person name="Mendez-Lago M."/>
            <person name="Minx P."/>
            <person name="Mollenhauer M.U."/>
            <person name="Montooth K."/>
            <person name="Mount S.M."/>
            <person name="Mu X."/>
            <person name="Myers E."/>
            <person name="Negre B."/>
            <person name="Newfeld S."/>
            <person name="Nielsen R."/>
            <person name="Noor M.A."/>
            <person name="O'Grady P."/>
            <person name="Pachter L."/>
            <person name="Papaceit M."/>
            <person name="Parisi M.J."/>
            <person name="Parisi M."/>
            <person name="Parts L."/>
            <person name="Pedersen J.S."/>
            <person name="Pesole G."/>
            <person name="Phillippy A.M."/>
            <person name="Ponting C.P."/>
            <person name="Pop M."/>
            <person name="Porcelli D."/>
            <person name="Powell J.R."/>
            <person name="Prohaska S."/>
            <person name="Pruitt K."/>
            <person name="Puig M."/>
            <person name="Quesneville H."/>
            <person name="Ram K.R."/>
            <person name="Rand D."/>
            <person name="Rasmussen M.D."/>
            <person name="Reed L.K."/>
            <person name="Reenan R."/>
            <person name="Reily A."/>
            <person name="Remington K.A."/>
            <person name="Rieger T.T."/>
            <person name="Ritchie M.G."/>
            <person name="Robin C."/>
            <person name="Rogers Y.H."/>
            <person name="Rohde C."/>
            <person name="Rozas J."/>
            <person name="Rubenfield M.J."/>
            <person name="Ruiz A."/>
            <person name="Russo S."/>
            <person name="Salzberg S.L."/>
            <person name="Sanchez-Gracia A."/>
            <person name="Saranga D.J."/>
            <person name="Sato H."/>
            <person name="Schaeffer S.W."/>
            <person name="Schatz M.C."/>
            <person name="Schlenke T."/>
            <person name="Schwartz R."/>
            <person name="Segarra C."/>
            <person name="Singh R.S."/>
            <person name="Sirot L."/>
            <person name="Sirota M."/>
            <person name="Sisneros N.B."/>
            <person name="Smith C.D."/>
            <person name="Smith T.F."/>
            <person name="Spieth J."/>
            <person name="Stage D.E."/>
            <person name="Stark A."/>
            <person name="Stephan W."/>
            <person name="Strausberg R.L."/>
            <person name="Strempel S."/>
            <person name="Sturgill D."/>
            <person name="Sutton G."/>
            <person name="Sutton G.G."/>
            <person name="Tao W."/>
            <person name="Teichmann S."/>
            <person name="Tobari Y.N."/>
            <person name="Tomimura Y."/>
            <person name="Tsolas J.M."/>
            <person name="Valente V.L."/>
            <person name="Venter E."/>
            <person name="Venter J.C."/>
            <person name="Vicario S."/>
            <person name="Vieira F.G."/>
            <person name="Vilella A.J."/>
            <person name="Villasante A."/>
            <person name="Walenz B."/>
            <person name="Wang J."/>
            <person name="Wasserman M."/>
            <person name="Watts T."/>
            <person name="Wilson D."/>
            <person name="Wilson R.K."/>
            <person name="Wing R.A."/>
            <person name="Wolfner M.F."/>
            <person name="Wong A."/>
            <person name="Wong G.K."/>
            <person name="Wu C.I."/>
            <person name="Wu G."/>
            <person name="Yamamoto D."/>
            <person name="Yang H.P."/>
            <person name="Yang S.P."/>
            <person name="Yorke J.A."/>
            <person name="Yoshida K."/>
            <person name="Zdobnov E."/>
            <person name="Zhang P."/>
            <person name="Zhang Y."/>
            <person name="Zimin A.V."/>
            <person name="Baldwin J."/>
            <person name="Abdouelleil A."/>
            <person name="Abdulkadir J."/>
            <person name="Abebe A."/>
            <person name="Abera B."/>
            <person name="Abreu J."/>
            <person name="Acer S.C."/>
            <person name="Aftuck L."/>
            <person name="Alexander A."/>
            <person name="An P."/>
            <person name="Anderson E."/>
            <person name="Anderson S."/>
            <person name="Arachi H."/>
            <person name="Azer M."/>
            <person name="Bachantsang P."/>
            <person name="Barry A."/>
            <person name="Bayul T."/>
            <person name="Berlin A."/>
            <person name="Bessette D."/>
            <person name="Bloom T."/>
            <person name="Blye J."/>
            <person name="Boguslavskiy L."/>
            <person name="Bonnet C."/>
            <person name="Boukhgalter B."/>
            <person name="Bourzgui I."/>
            <person name="Brown A."/>
            <person name="Cahill P."/>
            <person name="Channer S."/>
            <person name="Cheshatsang Y."/>
            <person name="Chuda L."/>
            <person name="Citroen M."/>
            <person name="Collymore A."/>
            <person name="Cooke P."/>
            <person name="Costello M."/>
            <person name="D'Aco K."/>
            <person name="Daza R."/>
            <person name="De Haan G."/>
            <person name="DeGray S."/>
            <person name="DeMaso C."/>
            <person name="Dhargay N."/>
            <person name="Dooley K."/>
            <person name="Dooley E."/>
            <person name="Doricent M."/>
            <person name="Dorje P."/>
            <person name="Dorjee K."/>
            <person name="Dupes A."/>
            <person name="Elong R."/>
            <person name="Falk J."/>
            <person name="Farina A."/>
            <person name="Faro S."/>
            <person name="Ferguson D."/>
            <person name="Fisher S."/>
            <person name="Foley C.D."/>
            <person name="Franke A."/>
            <person name="Friedrich D."/>
            <person name="Gadbois L."/>
            <person name="Gearin G."/>
            <person name="Gearin C.R."/>
            <person name="Giannoukos G."/>
            <person name="Goode T."/>
            <person name="Graham J."/>
            <person name="Grandbois E."/>
            <person name="Grewal S."/>
            <person name="Gyaltsen K."/>
            <person name="Hafez N."/>
            <person name="Hagos B."/>
            <person name="Hall J."/>
            <person name="Henson C."/>
            <person name="Hollinger A."/>
            <person name="Honan T."/>
            <person name="Huard M.D."/>
            <person name="Hughes L."/>
            <person name="Hurhula B."/>
            <person name="Husby M.E."/>
            <person name="Kamat A."/>
            <person name="Kanga B."/>
            <person name="Kashin S."/>
            <person name="Khazanovich D."/>
            <person name="Kisner P."/>
            <person name="Lance K."/>
            <person name="Lara M."/>
            <person name="Lee W."/>
            <person name="Lennon N."/>
            <person name="Letendre F."/>
            <person name="LeVine R."/>
            <person name="Lipovsky A."/>
            <person name="Liu X."/>
            <person name="Liu J."/>
            <person name="Liu S."/>
            <person name="Lokyitsang T."/>
            <person name="Lokyitsang Y."/>
            <person name="Lubonja R."/>
            <person name="Lui A."/>
            <person name="MacDonald P."/>
            <person name="Magnisalis V."/>
            <person name="Maru K."/>
            <person name="Matthews C."/>
            <person name="McCusker W."/>
            <person name="McDonough S."/>
            <person name="Mehta T."/>
            <person name="Meldrim J."/>
            <person name="Meneus L."/>
            <person name="Mihai O."/>
            <person name="Mihalev A."/>
            <person name="Mihova T."/>
            <person name="Mittelman R."/>
            <person name="Mlenga V."/>
            <person name="Montmayeur A."/>
            <person name="Mulrain L."/>
            <person name="Navidi A."/>
            <person name="Naylor J."/>
            <person name="Negash T."/>
            <person name="Nguyen T."/>
            <person name="Nguyen N."/>
            <person name="Nicol R."/>
            <person name="Norbu C."/>
            <person name="Norbu N."/>
            <person name="Novod N."/>
            <person name="O'Neill B."/>
            <person name="Osman S."/>
            <person name="Markiewicz E."/>
            <person name="Oyono O.L."/>
            <person name="Patti C."/>
            <person name="Phunkhang P."/>
            <person name="Pierre F."/>
            <person name="Priest M."/>
            <person name="Raghuraman S."/>
            <person name="Rege F."/>
            <person name="Reyes R."/>
            <person name="Rise C."/>
            <person name="Rogov P."/>
            <person name="Ross K."/>
            <person name="Ryan E."/>
            <person name="Settipalli S."/>
            <person name="Shea T."/>
            <person name="Sherpa N."/>
            <person name="Shi L."/>
            <person name="Shih D."/>
            <person name="Sparrow T."/>
            <person name="Spaulding J."/>
            <person name="Stalker J."/>
            <person name="Stange-Thomann N."/>
            <person name="Stavropoulos S."/>
            <person name="Stone C."/>
            <person name="Strader C."/>
            <person name="Tesfaye S."/>
            <person name="Thomson T."/>
            <person name="Thoulutsang Y."/>
            <person name="Thoulutsang D."/>
            <person name="Topham K."/>
            <person name="Topping I."/>
            <person name="Tsamla T."/>
            <person name="Vassiliev H."/>
            <person name="Vo A."/>
            <person name="Wangchuk T."/>
            <person name="Wangdi T."/>
            <person name="Weiand M."/>
            <person name="Wilkinson J."/>
            <person name="Wilson A."/>
            <person name="Yadav S."/>
            <person name="Young G."/>
            <person name="Yu Q."/>
            <person name="Zembek L."/>
            <person name="Zhong D."/>
            <person name="Zimmer A."/>
            <person name="Zwirko Z."/>
            <person name="Jaffe D.B."/>
            <person name="Alvarez P."/>
            <person name="Brockman W."/>
            <person name="Butler J."/>
            <person name="Chin C."/>
            <person name="Gnerre S."/>
            <person name="Grabherr M."/>
            <person name="Kleber M."/>
            <person name="Mauceli E."/>
            <person name="MacCallum I."/>
        </authorList>
    </citation>
    <scope>NUCLEOTIDE SEQUENCE [LARGE SCALE GENOMIC DNA]</scope>
    <source>
        <strain evidence="3">Tai18E2 / Tucson 14021-0261.01</strain>
    </source>
</reference>
<name>B4P2J0_DROYA</name>
<evidence type="ECO:0000313" key="3">
    <source>
        <dbReference type="Proteomes" id="UP000002282"/>
    </source>
</evidence>
<feature type="compositionally biased region" description="Polar residues" evidence="1">
    <location>
        <begin position="293"/>
        <end position="307"/>
    </location>
</feature>
<feature type="compositionally biased region" description="Basic and acidic residues" evidence="1">
    <location>
        <begin position="150"/>
        <end position="191"/>
    </location>
</feature>
<feature type="region of interest" description="Disordered" evidence="1">
    <location>
        <begin position="929"/>
        <end position="973"/>
    </location>
</feature>
<feature type="compositionally biased region" description="Basic and acidic residues" evidence="1">
    <location>
        <begin position="130"/>
        <end position="141"/>
    </location>
</feature>
<feature type="compositionally biased region" description="Basic and acidic residues" evidence="1">
    <location>
        <begin position="874"/>
        <end position="886"/>
    </location>
</feature>
<dbReference type="eggNOG" id="KOG4356">
    <property type="taxonomic scope" value="Eukaryota"/>
</dbReference>
<feature type="region of interest" description="Disordered" evidence="1">
    <location>
        <begin position="603"/>
        <end position="886"/>
    </location>
</feature>
<feature type="compositionally biased region" description="Acidic residues" evidence="1">
    <location>
        <begin position="931"/>
        <end position="953"/>
    </location>
</feature>
<feature type="compositionally biased region" description="Low complexity" evidence="1">
    <location>
        <begin position="810"/>
        <end position="823"/>
    </location>
</feature>
<feature type="compositionally biased region" description="Polar residues" evidence="1">
    <location>
        <begin position="518"/>
        <end position="537"/>
    </location>
</feature>
<feature type="compositionally biased region" description="Basic and acidic residues" evidence="1">
    <location>
        <begin position="247"/>
        <end position="256"/>
    </location>
</feature>
<feature type="compositionally biased region" description="Basic and acidic residues" evidence="1">
    <location>
        <begin position="422"/>
        <end position="432"/>
    </location>
</feature>
<evidence type="ECO:0000256" key="1">
    <source>
        <dbReference type="SAM" id="MobiDB-lite"/>
    </source>
</evidence>
<dbReference type="AlphaFoldDB" id="B4P2J0"/>
<gene>
    <name evidence="2" type="primary">Dyak\GE12055</name>
    <name evidence="2" type="synonym">dyak_GLEANR_1234</name>
    <name evidence="2" type="synonym">GE12055</name>
    <name evidence="2" type="ORF">Dyak_GE12055</name>
</gene>
<feature type="compositionally biased region" description="Polar residues" evidence="1">
    <location>
        <begin position="464"/>
        <end position="485"/>
    </location>
</feature>
<feature type="compositionally biased region" description="Polar residues" evidence="1">
    <location>
        <begin position="219"/>
        <end position="246"/>
    </location>
</feature>
<feature type="compositionally biased region" description="Low complexity" evidence="1">
    <location>
        <begin position="412"/>
        <end position="421"/>
    </location>
</feature>
<proteinExistence type="predicted"/>
<feature type="compositionally biased region" description="Polar residues" evidence="1">
    <location>
        <begin position="757"/>
        <end position="807"/>
    </location>
</feature>
<feature type="region of interest" description="Disordered" evidence="1">
    <location>
        <begin position="512"/>
        <end position="537"/>
    </location>
</feature>
<dbReference type="OrthoDB" id="7865757at2759"/>
<feature type="compositionally biased region" description="Polar residues" evidence="1">
    <location>
        <begin position="315"/>
        <end position="340"/>
    </location>
</feature>